<protein>
    <submittedName>
        <fullName evidence="2">Uncharacterized protein</fullName>
    </submittedName>
</protein>
<evidence type="ECO:0000313" key="2">
    <source>
        <dbReference type="EMBL" id="RVW04883.1"/>
    </source>
</evidence>
<name>A0A3S3A958_9NOCA</name>
<accession>A0A3S3A958</accession>
<reference evidence="2 3" key="1">
    <citation type="submission" date="2018-11" db="EMBL/GenBank/DDBJ databases">
        <title>Rhodococcus spongicola sp. nov. and Rhodococcus xishaensis sp. nov. from marine sponges.</title>
        <authorList>
            <person name="Li L."/>
            <person name="Lin H.W."/>
        </authorList>
    </citation>
    <scope>NUCLEOTIDE SEQUENCE [LARGE SCALE GENOMIC DNA]</scope>
    <source>
        <strain evidence="2 3">LHW50502</strain>
    </source>
</reference>
<feature type="compositionally biased region" description="Polar residues" evidence="1">
    <location>
        <begin position="23"/>
        <end position="33"/>
    </location>
</feature>
<feature type="region of interest" description="Disordered" evidence="1">
    <location>
        <begin position="23"/>
        <end position="60"/>
    </location>
</feature>
<evidence type="ECO:0000313" key="3">
    <source>
        <dbReference type="Proteomes" id="UP000284333"/>
    </source>
</evidence>
<sequence>MNPIDAITSITAGVLRRIADSIDAQTPSQQSSGGIHIHLHITDDQPDGETKPRGWARLKR</sequence>
<proteinExistence type="predicted"/>
<comment type="caution">
    <text evidence="2">The sequence shown here is derived from an EMBL/GenBank/DDBJ whole genome shotgun (WGS) entry which is preliminary data.</text>
</comment>
<organism evidence="2 3">
    <name type="scientific">Rhodococcus spongiicola</name>
    <dbReference type="NCBI Taxonomy" id="2487352"/>
    <lineage>
        <taxon>Bacteria</taxon>
        <taxon>Bacillati</taxon>
        <taxon>Actinomycetota</taxon>
        <taxon>Actinomycetes</taxon>
        <taxon>Mycobacteriales</taxon>
        <taxon>Nocardiaceae</taxon>
        <taxon>Rhodococcus</taxon>
    </lineage>
</organism>
<feature type="compositionally biased region" description="Basic and acidic residues" evidence="1">
    <location>
        <begin position="40"/>
        <end position="52"/>
    </location>
</feature>
<dbReference type="AlphaFoldDB" id="A0A3S3A958"/>
<evidence type="ECO:0000256" key="1">
    <source>
        <dbReference type="SAM" id="MobiDB-lite"/>
    </source>
</evidence>
<dbReference type="EMBL" id="RKLN01000002">
    <property type="protein sequence ID" value="RVW04883.1"/>
    <property type="molecule type" value="Genomic_DNA"/>
</dbReference>
<dbReference type="Proteomes" id="UP000284333">
    <property type="component" value="Unassembled WGS sequence"/>
</dbReference>
<dbReference type="RefSeq" id="WP_127946608.1">
    <property type="nucleotide sequence ID" value="NZ_RKLN01000002.1"/>
</dbReference>
<keyword evidence="3" id="KW-1185">Reference proteome</keyword>
<gene>
    <name evidence="2" type="ORF">EF834_07825</name>
</gene>